<dbReference type="CDD" id="cd18577">
    <property type="entry name" value="ABC_6TM_Pgp_ABCB1_D1_like"/>
    <property type="match status" value="1"/>
</dbReference>
<feature type="transmembrane region" description="Helical" evidence="13">
    <location>
        <begin position="1463"/>
        <end position="1485"/>
    </location>
</feature>
<evidence type="ECO:0000256" key="7">
    <source>
        <dbReference type="ARBA" id="ARBA00022741"/>
    </source>
</evidence>
<feature type="region of interest" description="Disordered" evidence="12">
    <location>
        <begin position="1251"/>
        <end position="1288"/>
    </location>
</feature>
<dbReference type="InterPro" id="IPR017871">
    <property type="entry name" value="ABC_transporter-like_CS"/>
</dbReference>
<dbReference type="InterPro" id="IPR032696">
    <property type="entry name" value="SQ_cyclase_C"/>
</dbReference>
<dbReference type="GO" id="GO:0005811">
    <property type="term" value="C:lipid droplet"/>
    <property type="evidence" value="ECO:0007669"/>
    <property type="project" value="InterPro"/>
</dbReference>
<feature type="transmembrane region" description="Helical" evidence="13">
    <location>
        <begin position="156"/>
        <end position="174"/>
    </location>
</feature>
<dbReference type="Gene3D" id="1.20.1560.10">
    <property type="entry name" value="ABC transporter type 1, transmembrane domain"/>
    <property type="match status" value="1"/>
</dbReference>
<dbReference type="InterPro" id="IPR003593">
    <property type="entry name" value="AAA+_ATPase"/>
</dbReference>
<keyword evidence="6" id="KW-0677">Repeat</keyword>
<dbReference type="SUPFAM" id="SSF52540">
    <property type="entry name" value="P-loop containing nucleoside triphosphate hydrolases"/>
    <property type="match status" value="2"/>
</dbReference>
<dbReference type="SUPFAM" id="SSF90123">
    <property type="entry name" value="ABC transporter transmembrane region"/>
    <property type="match status" value="2"/>
</dbReference>
<evidence type="ECO:0000256" key="9">
    <source>
        <dbReference type="ARBA" id="ARBA00022989"/>
    </source>
</evidence>
<keyword evidence="7" id="KW-0547">Nucleotide-binding</keyword>
<comment type="caution">
    <text evidence="16">The sequence shown here is derived from an EMBL/GenBank/DDBJ whole genome shotgun (WGS) entry which is preliminary data.</text>
</comment>
<feature type="transmembrane region" description="Helical" evidence="13">
    <location>
        <begin position="111"/>
        <end position="136"/>
    </location>
</feature>
<evidence type="ECO:0000256" key="8">
    <source>
        <dbReference type="ARBA" id="ARBA00022840"/>
    </source>
</evidence>
<feature type="transmembrane region" description="Helical" evidence="13">
    <location>
        <begin position="1360"/>
        <end position="1385"/>
    </location>
</feature>
<organism evidence="16 17">
    <name type="scientific">Aspergillus arachidicola</name>
    <dbReference type="NCBI Taxonomy" id="656916"/>
    <lineage>
        <taxon>Eukaryota</taxon>
        <taxon>Fungi</taxon>
        <taxon>Dikarya</taxon>
        <taxon>Ascomycota</taxon>
        <taxon>Pezizomycotina</taxon>
        <taxon>Eurotiomycetes</taxon>
        <taxon>Eurotiomycetidae</taxon>
        <taxon>Eurotiales</taxon>
        <taxon>Aspergillaceae</taxon>
        <taxon>Aspergillus</taxon>
        <taxon>Aspergillus subgen. Circumdati</taxon>
    </lineage>
</organism>
<dbReference type="InterPro" id="IPR036640">
    <property type="entry name" value="ABC1_TM_sf"/>
</dbReference>
<keyword evidence="4" id="KW-0813">Transport</keyword>
<dbReference type="GO" id="GO:0016104">
    <property type="term" value="P:triterpenoid biosynthetic process"/>
    <property type="evidence" value="ECO:0007669"/>
    <property type="project" value="InterPro"/>
</dbReference>
<dbReference type="InterPro" id="IPR032697">
    <property type="entry name" value="SQ_cyclase_N"/>
</dbReference>
<keyword evidence="10 13" id="KW-0472">Membrane</keyword>
<dbReference type="PROSITE" id="PS00211">
    <property type="entry name" value="ABC_TRANSPORTER_1"/>
    <property type="match status" value="1"/>
</dbReference>
<dbReference type="PANTHER" id="PTHR43394">
    <property type="entry name" value="ATP-DEPENDENT PERMEASE MDL1, MITOCHONDRIAL"/>
    <property type="match status" value="1"/>
</dbReference>
<dbReference type="InterPro" id="IPR011527">
    <property type="entry name" value="ABC1_TM_dom"/>
</dbReference>
<name>A0A2G7GB76_9EURO</name>
<feature type="transmembrane region" description="Helical" evidence="13">
    <location>
        <begin position="1431"/>
        <end position="1457"/>
    </location>
</feature>
<evidence type="ECO:0000256" key="4">
    <source>
        <dbReference type="ARBA" id="ARBA00022448"/>
    </source>
</evidence>
<feature type="transmembrane region" description="Helical" evidence="13">
    <location>
        <begin position="899"/>
        <end position="921"/>
    </location>
</feature>
<keyword evidence="5 13" id="KW-0812">Transmembrane</keyword>
<dbReference type="PROSITE" id="PS50929">
    <property type="entry name" value="ABC_TM1F"/>
    <property type="match status" value="2"/>
</dbReference>
<dbReference type="SFLD" id="SFLDG01016">
    <property type="entry name" value="Prenyltransferase_Like_2"/>
    <property type="match status" value="1"/>
</dbReference>
<evidence type="ECO:0000313" key="17">
    <source>
        <dbReference type="Proteomes" id="UP000231358"/>
    </source>
</evidence>
<feature type="non-terminal residue" evidence="16">
    <location>
        <position position="1"/>
    </location>
</feature>
<dbReference type="Pfam" id="PF13249">
    <property type="entry name" value="SQHop_cyclase_N"/>
    <property type="match status" value="1"/>
</dbReference>
<dbReference type="EMBL" id="NEXV01000020">
    <property type="protein sequence ID" value="PIG90102.1"/>
    <property type="molecule type" value="Genomic_DNA"/>
</dbReference>
<dbReference type="NCBIfam" id="TIGR01507">
    <property type="entry name" value="hopene_cyclase"/>
    <property type="match status" value="1"/>
</dbReference>
<dbReference type="InterPro" id="IPR039421">
    <property type="entry name" value="Type_1_exporter"/>
</dbReference>
<feature type="transmembrane region" description="Helical" evidence="13">
    <location>
        <begin position="724"/>
        <end position="742"/>
    </location>
</feature>
<dbReference type="GO" id="GO:0016887">
    <property type="term" value="F:ATP hydrolysis activity"/>
    <property type="evidence" value="ECO:0007669"/>
    <property type="project" value="InterPro"/>
</dbReference>
<feature type="domain" description="ABC transmembrane type-1" evidence="15">
    <location>
        <begin position="672"/>
        <end position="963"/>
    </location>
</feature>
<dbReference type="InterPro" id="IPR003439">
    <property type="entry name" value="ABC_transporter-like_ATP-bd"/>
</dbReference>
<dbReference type="STRING" id="656916.A0A2G7GB76"/>
<comment type="similarity">
    <text evidence="2">Belongs to the ABC transporter superfamily. ABCB family. Mitochondrial peptide exporter (TC 3.A.1.212) subfamily.</text>
</comment>
<keyword evidence="17" id="KW-1185">Reference proteome</keyword>
<evidence type="ECO:0000256" key="1">
    <source>
        <dbReference type="ARBA" id="ARBA00004141"/>
    </source>
</evidence>
<feature type="transmembrane region" description="Helical" evidence="13">
    <location>
        <begin position="796"/>
        <end position="815"/>
    </location>
</feature>
<evidence type="ECO:0000256" key="11">
    <source>
        <dbReference type="ARBA" id="ARBA00023235"/>
    </source>
</evidence>
<evidence type="ECO:0000313" key="16">
    <source>
        <dbReference type="EMBL" id="PIG90102.1"/>
    </source>
</evidence>
<evidence type="ECO:0000259" key="15">
    <source>
        <dbReference type="PROSITE" id="PS50929"/>
    </source>
</evidence>
<dbReference type="GO" id="GO:0090374">
    <property type="term" value="P:oligopeptide export from mitochondrion"/>
    <property type="evidence" value="ECO:0007669"/>
    <property type="project" value="TreeGrafter"/>
</dbReference>
<evidence type="ECO:0000256" key="5">
    <source>
        <dbReference type="ARBA" id="ARBA00022692"/>
    </source>
</evidence>
<evidence type="ECO:0000256" key="13">
    <source>
        <dbReference type="SAM" id="Phobius"/>
    </source>
</evidence>
<dbReference type="GO" id="GO:0005743">
    <property type="term" value="C:mitochondrial inner membrane"/>
    <property type="evidence" value="ECO:0007669"/>
    <property type="project" value="TreeGrafter"/>
</dbReference>
<dbReference type="PROSITE" id="PS50893">
    <property type="entry name" value="ABC_TRANSPORTER_2"/>
    <property type="match status" value="1"/>
</dbReference>
<dbReference type="InterPro" id="IPR008930">
    <property type="entry name" value="Terpenoid_cyclase/PrenylTrfase"/>
</dbReference>
<dbReference type="PANTHER" id="PTHR43394:SF11">
    <property type="entry name" value="ATP-BINDING CASSETTE TRANSPORTER"/>
    <property type="match status" value="1"/>
</dbReference>
<dbReference type="InterPro" id="IPR006400">
    <property type="entry name" value="Hopene-cyclase"/>
</dbReference>
<sequence length="1800" mass="197980">SLAREVTQCLQQAANFTREQVRDDGHWCGEVKSNVSNTAEYITLRHALGLEIPNPEMWISWILSEQNPDGSWGLAPDQGGYVSFSVEAYFALKLLNLSPEHPAMIKARDSILAAGGVARVRIFTRFFLAIFGLVPWTAVPEMPPELIFMPPTAPFSIYHMSAWARLTVVPLLLVSHHRPIFSLPNGRSEANTFLDELWCNPQDKQAPYSPSLWRFWKTDFTTLGFTLIDNILHAVNGMRNFPWRKHARQQCLDFVFEHQEEDGSWGAAILRCTDRSLPLSLKDITSIHTLLRGASRASISPVWDTILMTIGLLDAGLPVESKYVRRSTTWIKSRQILGSQGDWKVLNPTLRAGGFSFEYHNVWTPDVDDTAAAILSFMKQNPRSVNSEPILRAIEWILGMQNEDGGWGAFDRGNNKLFFNRIPFSDMEAMCDPSTADVTARVVEAFGLVMSNNSHEKLSVPKDMQVAMMFAVDRAAKYLLSEQEPTGAWFGRWGANFIYGTSNVICGFAEFKFPESSISVRIGECMQRGVDWLLSIQNSDGGWGESLDTYRDPSTAGQGPSTASQSAWALMALLTSLHPTHPAITRGIRYLLSTQTAVGNNGASWPERPYTGIGTSTPKMHSQVSLLRAHSNAPGSHNTEELIHRQVHVRLSKANFFSIYRYATRLELCGLFLSALSAIAAGTAMPLMTVIFGSLTEKFVQALRNGPNDSLDIADSVRHLTLKLVYIAIGSFVTTMLSTWGFNHIGDRITSHLREIYLVSVMRQNAAYFDVVGTGEITSVMNQDMKLIQEGISQKMGLLLTGFSGFVTAIVITFMQSWYFASIMLCQPIALILVIGVLGIWLAQTQAKTLAQYSRVDNLAQEVFCAMRDVIAYRSQGRYGKKYHNALLRPMASETRERLIFGLMVASAFTVLHWANGMGLWQADRLFHEGRCTISEALTIIYASSIAGAELGKAMPFVVAITQANSAAGRAFTAIDRVSPIDALADTGGRISSVQGHITLENLSFVYPSRPDQLILDRVDLDIPTGKTVALVGPSGSGKSTIFALLERLYLHTSGRILVDHKPIDELNLSWLRSQLGYVSQDVTLFHASIHENIAYGLSTTTRKHLDFAATRQLVIKAAQTAQIHSFIMSLPEDYDTLLGLRGSLLSGGQKQRIAIARAIVSQPPILLLDEATAALDSQSEKEVQEALDAAAKGRTTIVIAHRLSTIQKAAKIIVMSSGRVIEQGTHDELMAKDTLYSDLVRQQALRTDSLIEASRTPKEDSKSQPLPLDQETECSEGGSPEGVTGDAPPKRNAFWSFSSRRSIMFVWNLSKPELSYTLGGLICSVLAGISYPVHSIFFGNGVISIISPQLSTAGHTTRFWALIYFIHGLIVFTMYCARGYLFAISTSQLNLRARSCLFKALLQKELSFFGKIEHSTGHLIGFLSSGITKIVGVSGISLGLVLESLAMLITGIVIGWAYGWELAGVATATIPLILISGYLQFSLIEQVEECIRRDSNAVAVANEGISAIRTVAVLGLEKTVVEKFCDQSSRDHMRWKWVKFSIAYALTSSLSIFSIALVFWYGGTHLIATGEYTVRQFYICFVAIVGGSQASAAMFSHAPDIAGARSAVEQLKGLMHGFPPQSPNLRQKELLTPSSLVDLSFHDIYFRYPSRPTQLALDNVSLEAPAGRFIALVGASGSGKSSAISLIERFYRAESGQIMLGDKDIDVYEPESYHRYLALVDQNSCLVGEDLRECLQSGDEDVSDDEILAALKSVSLEEFVSSLPSGLGTPVVGNGSNLSGGQRQRVAIAKALLWKPKIL</sequence>
<dbReference type="GO" id="GO:0016866">
    <property type="term" value="F:intramolecular transferase activity"/>
    <property type="evidence" value="ECO:0007669"/>
    <property type="project" value="InterPro"/>
</dbReference>
<evidence type="ECO:0000256" key="12">
    <source>
        <dbReference type="SAM" id="MobiDB-lite"/>
    </source>
</evidence>
<dbReference type="GO" id="GO:0015421">
    <property type="term" value="F:ABC-type oligopeptide transporter activity"/>
    <property type="evidence" value="ECO:0007669"/>
    <property type="project" value="TreeGrafter"/>
</dbReference>
<dbReference type="Gene3D" id="1.50.10.20">
    <property type="match status" value="2"/>
</dbReference>
<dbReference type="SUPFAM" id="SSF48239">
    <property type="entry name" value="Terpenoid cyclases/Protein prenyltransferases"/>
    <property type="match status" value="2"/>
</dbReference>
<dbReference type="Pfam" id="PF00664">
    <property type="entry name" value="ABC_membrane"/>
    <property type="match status" value="2"/>
</dbReference>
<accession>A0A2G7GB76</accession>
<dbReference type="Pfam" id="PF13243">
    <property type="entry name" value="SQHop_cyclase_C"/>
    <property type="match status" value="1"/>
</dbReference>
<dbReference type="Gene3D" id="3.40.50.300">
    <property type="entry name" value="P-loop containing nucleotide triphosphate hydrolases"/>
    <property type="match status" value="2"/>
</dbReference>
<dbReference type="FunFam" id="3.40.50.300:FF:000218">
    <property type="entry name" value="Multidrug ABC transporter ATP-binding protein"/>
    <property type="match status" value="1"/>
</dbReference>
<dbReference type="InterPro" id="IPR018333">
    <property type="entry name" value="Squalene_cyclase"/>
</dbReference>
<keyword evidence="8" id="KW-0067">ATP-binding</keyword>
<comment type="subcellular location">
    <subcellularLocation>
        <location evidence="1">Membrane</location>
        <topology evidence="1">Multi-pass membrane protein</topology>
    </subcellularLocation>
</comment>
<comment type="similarity">
    <text evidence="3">Belongs to the ABC transporter superfamily. ABCB family. Multidrug resistance exporter (TC 3.A.1.201) subfamily.</text>
</comment>
<dbReference type="InterPro" id="IPR027417">
    <property type="entry name" value="P-loop_NTPase"/>
</dbReference>
<evidence type="ECO:0000256" key="2">
    <source>
        <dbReference type="ARBA" id="ARBA00005580"/>
    </source>
</evidence>
<feature type="domain" description="ABC transporter" evidence="14">
    <location>
        <begin position="998"/>
        <end position="1243"/>
    </location>
</feature>
<evidence type="ECO:0000256" key="6">
    <source>
        <dbReference type="ARBA" id="ARBA00022737"/>
    </source>
</evidence>
<evidence type="ECO:0000256" key="10">
    <source>
        <dbReference type="ARBA" id="ARBA00023136"/>
    </source>
</evidence>
<evidence type="ECO:0000259" key="14">
    <source>
        <dbReference type="PROSITE" id="PS50893"/>
    </source>
</evidence>
<evidence type="ECO:0000256" key="3">
    <source>
        <dbReference type="ARBA" id="ARBA00007577"/>
    </source>
</evidence>
<dbReference type="CDD" id="cd18578">
    <property type="entry name" value="ABC_6TM_Pgp_ABCB1_D2_like"/>
    <property type="match status" value="1"/>
</dbReference>
<protein>
    <submittedName>
        <fullName evidence="16">Uncharacterized protein</fullName>
    </submittedName>
</protein>
<dbReference type="SMART" id="SM00382">
    <property type="entry name" value="AAA"/>
    <property type="match status" value="2"/>
</dbReference>
<dbReference type="GO" id="GO:0005524">
    <property type="term" value="F:ATP binding"/>
    <property type="evidence" value="ECO:0007669"/>
    <property type="project" value="UniProtKB-KW"/>
</dbReference>
<proteinExistence type="inferred from homology"/>
<gene>
    <name evidence="16" type="ORF">AARAC_001899</name>
</gene>
<dbReference type="NCBIfam" id="TIGR01787">
    <property type="entry name" value="squalene_cyclas"/>
    <property type="match status" value="1"/>
</dbReference>
<feature type="transmembrane region" description="Helical" evidence="13">
    <location>
        <begin position="1543"/>
        <end position="1564"/>
    </location>
</feature>
<dbReference type="Pfam" id="PF00005">
    <property type="entry name" value="ABC_tran"/>
    <property type="match status" value="2"/>
</dbReference>
<keyword evidence="9 13" id="KW-1133">Transmembrane helix</keyword>
<feature type="transmembrane region" description="Helical" evidence="13">
    <location>
        <begin position="821"/>
        <end position="843"/>
    </location>
</feature>
<dbReference type="Proteomes" id="UP000231358">
    <property type="component" value="Unassembled WGS sequence"/>
</dbReference>
<reference evidence="16 17" key="1">
    <citation type="submission" date="2017-05" db="EMBL/GenBank/DDBJ databases">
        <title>Genome sequence for an aflatoxigenic pathogen of Argentinian peanut, Aspergillus arachidicola.</title>
        <authorList>
            <person name="Moore G."/>
            <person name="Beltz S.B."/>
            <person name="Mack B.M."/>
        </authorList>
    </citation>
    <scope>NUCLEOTIDE SEQUENCE [LARGE SCALE GENOMIC DNA]</scope>
    <source>
        <strain evidence="16 17">CBS 117610</strain>
    </source>
</reference>
<feature type="transmembrane region" description="Helical" evidence="13">
    <location>
        <begin position="668"/>
        <end position="695"/>
    </location>
</feature>
<keyword evidence="11" id="KW-0413">Isomerase</keyword>
<feature type="domain" description="ABC transmembrane type-1" evidence="15">
    <location>
        <begin position="1319"/>
        <end position="1604"/>
    </location>
</feature>